<protein>
    <recommendedName>
        <fullName evidence="3">DUF2846 domain-containing protein</fullName>
    </recommendedName>
</protein>
<accession>A0ABW8KU36</accession>
<evidence type="ECO:0008006" key="3">
    <source>
        <dbReference type="Google" id="ProtNLM"/>
    </source>
</evidence>
<organism evidence="1 2">
    <name type="scientific">Pseudoalteromonas rhizosphaerae</name>
    <dbReference type="NCBI Taxonomy" id="2518973"/>
    <lineage>
        <taxon>Bacteria</taxon>
        <taxon>Pseudomonadati</taxon>
        <taxon>Pseudomonadota</taxon>
        <taxon>Gammaproteobacteria</taxon>
        <taxon>Alteromonadales</taxon>
        <taxon>Pseudoalteromonadaceae</taxon>
        <taxon>Pseudoalteromonas</taxon>
    </lineage>
</organism>
<keyword evidence="2" id="KW-1185">Reference proteome</keyword>
<dbReference type="EMBL" id="JBJDOT010000005">
    <property type="protein sequence ID" value="MFK3863272.1"/>
    <property type="molecule type" value="Genomic_DNA"/>
</dbReference>
<name>A0ABW8KU36_9GAMM</name>
<reference evidence="1 2" key="1">
    <citation type="submission" date="2024-11" db="EMBL/GenBank/DDBJ databases">
        <title>The Natural Products Discovery Center: Release of the First 8490 Sequenced Strains for Exploring Actinobacteria Biosynthetic Diversity.</title>
        <authorList>
            <person name="Kalkreuter E."/>
            <person name="Kautsar S.A."/>
            <person name="Yang D."/>
            <person name="Bader C.D."/>
            <person name="Teijaro C.N."/>
            <person name="Fluegel L."/>
            <person name="Davis C.M."/>
            <person name="Simpson J.R."/>
            <person name="Lauterbach L."/>
            <person name="Steele A.D."/>
            <person name="Gui C."/>
            <person name="Meng S."/>
            <person name="Li G."/>
            <person name="Viehrig K."/>
            <person name="Ye F."/>
            <person name="Su P."/>
            <person name="Kiefer A.F."/>
            <person name="Nichols A."/>
            <person name="Cepeda A.J."/>
            <person name="Yan W."/>
            <person name="Fan B."/>
            <person name="Jiang Y."/>
            <person name="Adhikari A."/>
            <person name="Zheng C.-J."/>
            <person name="Schuster L."/>
            <person name="Cowan T.M."/>
            <person name="Smanski M.J."/>
            <person name="Chevrette M.G."/>
            <person name="De Carvalho L.P.S."/>
            <person name="Shen B."/>
        </authorList>
    </citation>
    <scope>NUCLEOTIDE SEQUENCE [LARGE SCALE GENOMIC DNA]</scope>
    <source>
        <strain evidence="1 2">NPDC078403</strain>
    </source>
</reference>
<dbReference type="Proteomes" id="UP001620262">
    <property type="component" value="Unassembled WGS sequence"/>
</dbReference>
<evidence type="ECO:0000313" key="1">
    <source>
        <dbReference type="EMBL" id="MFK3863272.1"/>
    </source>
</evidence>
<dbReference type="RefSeq" id="WP_182719665.1">
    <property type="nucleotide sequence ID" value="NZ_JBJDOT010000005.1"/>
</dbReference>
<gene>
    <name evidence="1" type="ORF">ACI2JU_05205</name>
</gene>
<dbReference type="PROSITE" id="PS51257">
    <property type="entry name" value="PROKAR_LIPOPROTEIN"/>
    <property type="match status" value="1"/>
</dbReference>
<comment type="caution">
    <text evidence="1">The sequence shown here is derived from an EMBL/GenBank/DDBJ whole genome shotgun (WGS) entry which is preliminary data.</text>
</comment>
<proteinExistence type="predicted"/>
<sequence>MRNLNLMVLLVLLISLVACVSLPIKKDIREGHFRLKNFQFEQGKKREYVYLMCNSKSPSQWVTARQYEAGRHILWVKASIGSRDFSSAERNAFVKFEVDLESGKDYQLNREIVGDSIIIWIAEGNGSNINILEKLTSPLTRPLVIEERLRKDQCLEGTI</sequence>
<evidence type="ECO:0000313" key="2">
    <source>
        <dbReference type="Proteomes" id="UP001620262"/>
    </source>
</evidence>